<dbReference type="PANTHER" id="PTHR45654">
    <property type="entry name" value="HOMEOBOX-LEUCINE ZIPPER PROTEIN MERISTEM L1"/>
    <property type="match status" value="1"/>
</dbReference>
<keyword evidence="5 9" id="KW-0238">DNA-binding</keyword>
<dbReference type="InterPro" id="IPR042160">
    <property type="entry name" value="HD-Zip_IV"/>
</dbReference>
<dbReference type="PROSITE" id="PS00027">
    <property type="entry name" value="HOMEOBOX_1"/>
    <property type="match status" value="1"/>
</dbReference>
<evidence type="ECO:0000256" key="6">
    <source>
        <dbReference type="ARBA" id="ARBA00023155"/>
    </source>
</evidence>
<dbReference type="InterPro" id="IPR009057">
    <property type="entry name" value="Homeodomain-like_sf"/>
</dbReference>
<dbReference type="GO" id="GO:0003677">
    <property type="term" value="F:DNA binding"/>
    <property type="evidence" value="ECO:0007669"/>
    <property type="project" value="UniProtKB-UniRule"/>
</dbReference>
<dbReference type="Proteomes" id="UP001180020">
    <property type="component" value="Unassembled WGS sequence"/>
</dbReference>
<dbReference type="InterPro" id="IPR017970">
    <property type="entry name" value="Homeobox_CS"/>
</dbReference>
<evidence type="ECO:0000313" key="13">
    <source>
        <dbReference type="EMBL" id="KAK1304323.1"/>
    </source>
</evidence>
<evidence type="ECO:0000256" key="1">
    <source>
        <dbReference type="ARBA" id="ARBA00004123"/>
    </source>
</evidence>
<keyword evidence="4" id="KW-0175">Coiled coil</keyword>
<evidence type="ECO:0000256" key="4">
    <source>
        <dbReference type="ARBA" id="ARBA00023054"/>
    </source>
</evidence>
<keyword evidence="7" id="KW-0804">Transcription</keyword>
<feature type="compositionally biased region" description="Basic and acidic residues" evidence="11">
    <location>
        <begin position="73"/>
        <end position="82"/>
    </location>
</feature>
<dbReference type="GO" id="GO:0005634">
    <property type="term" value="C:nucleus"/>
    <property type="evidence" value="ECO:0007669"/>
    <property type="project" value="UniProtKB-SubCell"/>
</dbReference>
<dbReference type="GO" id="GO:0000981">
    <property type="term" value="F:DNA-binding transcription factor activity, RNA polymerase II-specific"/>
    <property type="evidence" value="ECO:0007669"/>
    <property type="project" value="InterPro"/>
</dbReference>
<keyword evidence="8 9" id="KW-0539">Nucleus</keyword>
<evidence type="ECO:0000256" key="11">
    <source>
        <dbReference type="SAM" id="MobiDB-lite"/>
    </source>
</evidence>
<keyword evidence="6 9" id="KW-0371">Homeobox</keyword>
<sequence length="175" mass="20732">MRYKGHLLYNIDQNIHLLENEKYAPTPSLVVNNKYTLSLRVFTFHQKVEIKQTNMDGVLVHRQSGDFDFGGPNREEEYESRSGSDNIEGGSDDELDPDEPPSKKKKRYHRHTPQQIQELEALFKECPHPDEKQRLELSRRLSLETRQVKFWFQNRRTQMKVKSEEHHSSNKKNVV</sequence>
<evidence type="ECO:0000256" key="8">
    <source>
        <dbReference type="ARBA" id="ARBA00023242"/>
    </source>
</evidence>
<dbReference type="PANTHER" id="PTHR45654:SF5">
    <property type="entry name" value="HOMEOBOX-LEUCINE ZIPPER PROTEIN ANTHOCYANINLESS 2-RELATED"/>
    <property type="match status" value="1"/>
</dbReference>
<dbReference type="Gene3D" id="1.10.10.60">
    <property type="entry name" value="Homeodomain-like"/>
    <property type="match status" value="1"/>
</dbReference>
<evidence type="ECO:0000256" key="5">
    <source>
        <dbReference type="ARBA" id="ARBA00023125"/>
    </source>
</evidence>
<reference evidence="13" key="2">
    <citation type="submission" date="2023-06" db="EMBL/GenBank/DDBJ databases">
        <authorList>
            <person name="Ma L."/>
            <person name="Liu K.-W."/>
            <person name="Li Z."/>
            <person name="Hsiao Y.-Y."/>
            <person name="Qi Y."/>
            <person name="Fu T."/>
            <person name="Tang G."/>
            <person name="Zhang D."/>
            <person name="Sun W.-H."/>
            <person name="Liu D.-K."/>
            <person name="Li Y."/>
            <person name="Chen G.-Z."/>
            <person name="Liu X.-D."/>
            <person name="Liao X.-Y."/>
            <person name="Jiang Y.-T."/>
            <person name="Yu X."/>
            <person name="Hao Y."/>
            <person name="Huang J."/>
            <person name="Zhao X.-W."/>
            <person name="Ke S."/>
            <person name="Chen Y.-Y."/>
            <person name="Wu W.-L."/>
            <person name="Hsu J.-L."/>
            <person name="Lin Y.-F."/>
            <person name="Huang M.-D."/>
            <person name="Li C.-Y."/>
            <person name="Huang L."/>
            <person name="Wang Z.-W."/>
            <person name="Zhao X."/>
            <person name="Zhong W.-Y."/>
            <person name="Peng D.-H."/>
            <person name="Ahmad S."/>
            <person name="Lan S."/>
            <person name="Zhang J.-S."/>
            <person name="Tsai W.-C."/>
            <person name="Van De Peer Y."/>
            <person name="Liu Z.-J."/>
        </authorList>
    </citation>
    <scope>NUCLEOTIDE SEQUENCE</scope>
    <source>
        <strain evidence="13">CP</strain>
        <tissue evidence="13">Leaves</tissue>
    </source>
</reference>
<evidence type="ECO:0000313" key="14">
    <source>
        <dbReference type="Proteomes" id="UP001180020"/>
    </source>
</evidence>
<dbReference type="AlphaFoldDB" id="A0AAV9DUV4"/>
<keyword evidence="3" id="KW-0805">Transcription regulation</keyword>
<keyword evidence="14" id="KW-1185">Reference proteome</keyword>
<dbReference type="InterPro" id="IPR001356">
    <property type="entry name" value="HD"/>
</dbReference>
<gene>
    <name evidence="13" type="primary">ANL2</name>
    <name evidence="13" type="ORF">QJS10_CPB11g00570</name>
</gene>
<feature type="compositionally biased region" description="Basic residues" evidence="11">
    <location>
        <begin position="103"/>
        <end position="112"/>
    </location>
</feature>
<dbReference type="FunFam" id="1.10.10.60:FF:000229">
    <property type="entry name" value="Homeobox-leucine zipper protein HDG1"/>
    <property type="match status" value="1"/>
</dbReference>
<evidence type="ECO:0000259" key="12">
    <source>
        <dbReference type="PROSITE" id="PS50071"/>
    </source>
</evidence>
<evidence type="ECO:0000256" key="3">
    <source>
        <dbReference type="ARBA" id="ARBA00023015"/>
    </source>
</evidence>
<feature type="compositionally biased region" description="Acidic residues" evidence="11">
    <location>
        <begin position="90"/>
        <end position="99"/>
    </location>
</feature>
<evidence type="ECO:0000256" key="2">
    <source>
        <dbReference type="ARBA" id="ARBA00006789"/>
    </source>
</evidence>
<reference evidence="13" key="1">
    <citation type="journal article" date="2023" name="Nat. Commun.">
        <title>Diploid and tetraploid genomes of Acorus and the evolution of monocots.</title>
        <authorList>
            <person name="Ma L."/>
            <person name="Liu K.W."/>
            <person name="Li Z."/>
            <person name="Hsiao Y.Y."/>
            <person name="Qi Y."/>
            <person name="Fu T."/>
            <person name="Tang G.D."/>
            <person name="Zhang D."/>
            <person name="Sun W.H."/>
            <person name="Liu D.K."/>
            <person name="Li Y."/>
            <person name="Chen G.Z."/>
            <person name="Liu X.D."/>
            <person name="Liao X.Y."/>
            <person name="Jiang Y.T."/>
            <person name="Yu X."/>
            <person name="Hao Y."/>
            <person name="Huang J."/>
            <person name="Zhao X.W."/>
            <person name="Ke S."/>
            <person name="Chen Y.Y."/>
            <person name="Wu W.L."/>
            <person name="Hsu J.L."/>
            <person name="Lin Y.F."/>
            <person name="Huang M.D."/>
            <person name="Li C.Y."/>
            <person name="Huang L."/>
            <person name="Wang Z.W."/>
            <person name="Zhao X."/>
            <person name="Zhong W.Y."/>
            <person name="Peng D.H."/>
            <person name="Ahmad S."/>
            <person name="Lan S."/>
            <person name="Zhang J.S."/>
            <person name="Tsai W.C."/>
            <person name="Van de Peer Y."/>
            <person name="Liu Z.J."/>
        </authorList>
    </citation>
    <scope>NUCLEOTIDE SEQUENCE</scope>
    <source>
        <strain evidence="13">CP</strain>
    </source>
</reference>
<dbReference type="SMART" id="SM00389">
    <property type="entry name" value="HOX"/>
    <property type="match status" value="1"/>
</dbReference>
<proteinExistence type="inferred from homology"/>
<feature type="domain" description="Homeobox" evidence="12">
    <location>
        <begin position="102"/>
        <end position="162"/>
    </location>
</feature>
<feature type="DNA-binding region" description="Homeobox" evidence="9">
    <location>
        <begin position="104"/>
        <end position="163"/>
    </location>
</feature>
<organism evidence="13 14">
    <name type="scientific">Acorus calamus</name>
    <name type="common">Sweet flag</name>
    <dbReference type="NCBI Taxonomy" id="4465"/>
    <lineage>
        <taxon>Eukaryota</taxon>
        <taxon>Viridiplantae</taxon>
        <taxon>Streptophyta</taxon>
        <taxon>Embryophyta</taxon>
        <taxon>Tracheophyta</taxon>
        <taxon>Spermatophyta</taxon>
        <taxon>Magnoliopsida</taxon>
        <taxon>Liliopsida</taxon>
        <taxon>Acoraceae</taxon>
        <taxon>Acorus</taxon>
    </lineage>
</organism>
<dbReference type="Pfam" id="PF00046">
    <property type="entry name" value="Homeodomain"/>
    <property type="match status" value="1"/>
</dbReference>
<feature type="region of interest" description="Disordered" evidence="11">
    <location>
        <begin position="63"/>
        <end position="112"/>
    </location>
</feature>
<name>A0AAV9DUV4_ACOCL</name>
<accession>A0AAV9DUV4</accession>
<evidence type="ECO:0000256" key="9">
    <source>
        <dbReference type="PROSITE-ProRule" id="PRU00108"/>
    </source>
</evidence>
<dbReference type="SUPFAM" id="SSF46689">
    <property type="entry name" value="Homeodomain-like"/>
    <property type="match status" value="1"/>
</dbReference>
<dbReference type="EMBL" id="JAUJYO010000011">
    <property type="protein sequence ID" value="KAK1304323.1"/>
    <property type="molecule type" value="Genomic_DNA"/>
</dbReference>
<comment type="similarity">
    <text evidence="2">Belongs to the HD-ZIP homeobox family. Class IV subfamily.</text>
</comment>
<comment type="caution">
    <text evidence="13">The sequence shown here is derived from an EMBL/GenBank/DDBJ whole genome shotgun (WGS) entry which is preliminary data.</text>
</comment>
<dbReference type="PROSITE" id="PS50071">
    <property type="entry name" value="HOMEOBOX_2"/>
    <property type="match status" value="1"/>
</dbReference>
<comment type="subcellular location">
    <subcellularLocation>
        <location evidence="1 9 10">Nucleus</location>
    </subcellularLocation>
</comment>
<evidence type="ECO:0000256" key="7">
    <source>
        <dbReference type="ARBA" id="ARBA00023163"/>
    </source>
</evidence>
<dbReference type="CDD" id="cd00086">
    <property type="entry name" value="homeodomain"/>
    <property type="match status" value="1"/>
</dbReference>
<evidence type="ECO:0000256" key="10">
    <source>
        <dbReference type="RuleBase" id="RU000682"/>
    </source>
</evidence>
<protein>
    <submittedName>
        <fullName evidence="13">Homeobox-leucine zipper protein ANTHOCYANINLESS 2</fullName>
    </submittedName>
</protein>